<reference evidence="2 3" key="1">
    <citation type="submission" date="2015-12" db="EMBL/GenBank/DDBJ databases">
        <title>The genome of Folsomia candida.</title>
        <authorList>
            <person name="Faddeeva A."/>
            <person name="Derks M.F."/>
            <person name="Anvar Y."/>
            <person name="Smit S."/>
            <person name="Van Straalen N."/>
            <person name="Roelofs D."/>
        </authorList>
    </citation>
    <scope>NUCLEOTIDE SEQUENCE [LARGE SCALE GENOMIC DNA]</scope>
    <source>
        <strain evidence="2 3">VU population</strain>
        <tissue evidence="2">Whole body</tissue>
    </source>
</reference>
<dbReference type="Proteomes" id="UP000198287">
    <property type="component" value="Unassembled WGS sequence"/>
</dbReference>
<feature type="region of interest" description="Disordered" evidence="1">
    <location>
        <begin position="13"/>
        <end position="62"/>
    </location>
</feature>
<protein>
    <submittedName>
        <fullName evidence="2">Uncharacterized protein</fullName>
    </submittedName>
</protein>
<evidence type="ECO:0000313" key="2">
    <source>
        <dbReference type="EMBL" id="OXA44172.1"/>
    </source>
</evidence>
<organism evidence="2 3">
    <name type="scientific">Folsomia candida</name>
    <name type="common">Springtail</name>
    <dbReference type="NCBI Taxonomy" id="158441"/>
    <lineage>
        <taxon>Eukaryota</taxon>
        <taxon>Metazoa</taxon>
        <taxon>Ecdysozoa</taxon>
        <taxon>Arthropoda</taxon>
        <taxon>Hexapoda</taxon>
        <taxon>Collembola</taxon>
        <taxon>Entomobryomorpha</taxon>
        <taxon>Isotomoidea</taxon>
        <taxon>Isotomidae</taxon>
        <taxon>Proisotominae</taxon>
        <taxon>Folsomia</taxon>
    </lineage>
</organism>
<feature type="compositionally biased region" description="Low complexity" evidence="1">
    <location>
        <begin position="50"/>
        <end position="62"/>
    </location>
</feature>
<dbReference type="AlphaFoldDB" id="A0A226DF44"/>
<dbReference type="EMBL" id="LNIX01000020">
    <property type="protein sequence ID" value="OXA44172.1"/>
    <property type="molecule type" value="Genomic_DNA"/>
</dbReference>
<proteinExistence type="predicted"/>
<name>A0A226DF44_FOLCA</name>
<comment type="caution">
    <text evidence="2">The sequence shown here is derived from an EMBL/GenBank/DDBJ whole genome shotgun (WGS) entry which is preliminary data.</text>
</comment>
<feature type="non-terminal residue" evidence="2">
    <location>
        <position position="1"/>
    </location>
</feature>
<sequence>TDTVHFRLLFRLPCAHPPPPSPPTTTTHRDLSPSTGKEHGDEEREERPLRTTTSESPSKSSTSLLIKSFRFFCAHPARRILVSCKYVCWLGFLVRRSVRLSLLLPPRPRRKHGRAERSSARGGGDTLVMRMVEDRT</sequence>
<feature type="compositionally biased region" description="Basic and acidic residues" evidence="1">
    <location>
        <begin position="27"/>
        <end position="49"/>
    </location>
</feature>
<evidence type="ECO:0000313" key="3">
    <source>
        <dbReference type="Proteomes" id="UP000198287"/>
    </source>
</evidence>
<accession>A0A226DF44</accession>
<keyword evidence="3" id="KW-1185">Reference proteome</keyword>
<evidence type="ECO:0000256" key="1">
    <source>
        <dbReference type="SAM" id="MobiDB-lite"/>
    </source>
</evidence>
<gene>
    <name evidence="2" type="ORF">Fcan01_21198</name>
</gene>